<evidence type="ECO:0000313" key="2">
    <source>
        <dbReference type="Proteomes" id="UP000001883"/>
    </source>
</evidence>
<organism evidence="1 2">
    <name type="scientific">Rothia mucilaginosa (strain DY-18)</name>
    <name type="common">Stomatococcus mucilaginosus</name>
    <dbReference type="NCBI Taxonomy" id="680646"/>
    <lineage>
        <taxon>Bacteria</taxon>
        <taxon>Bacillati</taxon>
        <taxon>Actinomycetota</taxon>
        <taxon>Actinomycetes</taxon>
        <taxon>Micrococcales</taxon>
        <taxon>Micrococcaceae</taxon>
        <taxon>Rothia</taxon>
    </lineage>
</organism>
<dbReference type="AlphaFoldDB" id="D2NRU6"/>
<evidence type="ECO:0000313" key="1">
    <source>
        <dbReference type="EMBL" id="BAI64372.1"/>
    </source>
</evidence>
<dbReference type="EMBL" id="AP011540">
    <property type="protein sequence ID" value="BAI64372.1"/>
    <property type="molecule type" value="Genomic_DNA"/>
</dbReference>
<name>D2NRU6_ROTMD</name>
<reference evidence="1 2" key="2">
    <citation type="journal article" date="2010" name="J Osaka Dent Univ">
        <title>Isolation and identification of Rothia mucilaginosa from persistent apical periodontitis lesions.</title>
        <authorList>
            <person name="Yamane K."/>
            <person name="Yoshida M."/>
            <person name="Fujihira T."/>
            <person name="Baba T."/>
            <person name="Tsuji N."/>
            <person name="Hayashi H."/>
            <person name="Sugimori C."/>
            <person name="Yamanaka T."/>
            <person name="Mashimo C."/>
            <person name="Nambu T."/>
            <person name="Kawai H."/>
            <person name="Fukushima H."/>
        </authorList>
    </citation>
    <scope>NUCLEOTIDE SEQUENCE [LARGE SCALE GENOMIC DNA]</scope>
    <source>
        <strain evidence="1 2">DY-18</strain>
    </source>
</reference>
<sequence length="407" mass="42845">MIHEATLATVCGNHSQVRLLELLQVQVTAVSHRTLERTDNVAGAVHVVRRAVQDLLQGADNTQRSAHAAREVQRVRLVAPVPALAGSLGCASQRSTQHDSVSTQGERLHHVAGAAQGAVSNHVHVAAAGLIQVVRTCCSHISDSGCHRCRNAQALTGGLCRTATEAHQYAGCAGTHQVLSLRVASHATNDDRNVQLVDELLQVQRLVRGRNVLSGDGCAADDEQLNASLHHGLVVLLGVLRAQGAGNNHAGVTDLFQACSNQLRLNRLGINLLHAGGCGGGVRLGQLNNLVQQRLRVLVTGPQALEVQHTQATQLAQCNGGRRGHDRVHGRTNNRGVELEGINLPGGVNVTAVAGTAGGNQRHIVQGVGGAGVLREANLNFRHGVNPFEFGLRGAAGHYSRRCPPGP</sequence>
<reference evidence="2" key="1">
    <citation type="submission" date="2009-07" db="EMBL/GenBank/DDBJ databases">
        <title>Complete genome sequence of Rothia mucilaginosa DJ.</title>
        <authorList>
            <person name="Yamane K."/>
            <person name="Nambu T."/>
            <person name="Mashimo C."/>
            <person name="Sugimori C."/>
            <person name="Yamanaka T."/>
            <person name="Leung K."/>
            <person name="Fukushima H."/>
        </authorList>
    </citation>
    <scope>NUCLEOTIDE SEQUENCE [LARGE SCALE GENOMIC DNA]</scope>
    <source>
        <strain evidence="2">DY-18</strain>
    </source>
</reference>
<gene>
    <name evidence="1" type="ordered locus">RMDY18_05400</name>
</gene>
<dbReference type="KEGG" id="rmu:RMDY18_05400"/>
<keyword evidence="2" id="KW-1185">Reference proteome</keyword>
<proteinExistence type="predicted"/>
<accession>D2NRU6</accession>
<dbReference type="Proteomes" id="UP000001883">
    <property type="component" value="Chromosome"/>
</dbReference>
<reference evidence="1 2" key="3">
    <citation type="journal article" date="2010" name="Sequencing">
        <title>Complete Genome Sequence of Rothia mucilaginosa DY-18: A Clinical Isolate with Dense Meshwork-Like Structures from a Persistent Apical Periodontitis Lesion.</title>
        <authorList>
            <person name="Yamane K."/>
            <person name="Nambu T."/>
            <person name="Yamanaka T."/>
            <person name="Mashimo C."/>
            <person name="Sugimori C."/>
            <person name="Leung K.-P."/>
            <person name="Fukushima H."/>
        </authorList>
    </citation>
    <scope>NUCLEOTIDE SEQUENCE [LARGE SCALE GENOMIC DNA]</scope>
    <source>
        <strain evidence="1 2">DY-18</strain>
    </source>
</reference>
<dbReference type="HOGENOM" id="CLU_675945_0_0_11"/>
<protein>
    <submittedName>
        <fullName evidence="1">Uncharacterized protein</fullName>
    </submittedName>
</protein>